<feature type="transmembrane region" description="Helical" evidence="17">
    <location>
        <begin position="119"/>
        <end position="140"/>
    </location>
</feature>
<dbReference type="Pfam" id="PF00069">
    <property type="entry name" value="Pkinase"/>
    <property type="match status" value="1"/>
</dbReference>
<evidence type="ECO:0000256" key="1">
    <source>
        <dbReference type="ARBA" id="ARBA00001936"/>
    </source>
</evidence>
<evidence type="ECO:0000313" key="20">
    <source>
        <dbReference type="EMBL" id="KAH0870099.1"/>
    </source>
</evidence>
<evidence type="ECO:0000256" key="5">
    <source>
        <dbReference type="ARBA" id="ARBA00022692"/>
    </source>
</evidence>
<dbReference type="InterPro" id="IPR000719">
    <property type="entry name" value="Prot_kinase_dom"/>
</dbReference>
<feature type="compositionally biased region" description="Basic and acidic residues" evidence="16">
    <location>
        <begin position="562"/>
        <end position="577"/>
    </location>
</feature>
<keyword evidence="9" id="KW-0539">Nucleus</keyword>
<keyword evidence="5 17" id="KW-0812">Transmembrane</keyword>
<dbReference type="InterPro" id="IPR014729">
    <property type="entry name" value="Rossmann-like_a/b/a_fold"/>
</dbReference>
<evidence type="ECO:0000259" key="18">
    <source>
        <dbReference type="PROSITE" id="PS50011"/>
    </source>
</evidence>
<evidence type="ECO:0000256" key="10">
    <source>
        <dbReference type="ARBA" id="ARBA00024191"/>
    </source>
</evidence>
<dbReference type="InterPro" id="IPR019358">
    <property type="entry name" value="NEMP_fam"/>
</dbReference>
<comment type="catalytic activity">
    <reaction evidence="13">
        <text>L-threonyl-[protein] + ATP = O-phospho-L-threonyl-[protein] + ADP + H(+)</text>
        <dbReference type="Rhea" id="RHEA:46608"/>
        <dbReference type="Rhea" id="RHEA-COMP:11060"/>
        <dbReference type="Rhea" id="RHEA-COMP:11605"/>
        <dbReference type="ChEBI" id="CHEBI:15378"/>
        <dbReference type="ChEBI" id="CHEBI:30013"/>
        <dbReference type="ChEBI" id="CHEBI:30616"/>
        <dbReference type="ChEBI" id="CHEBI:61977"/>
        <dbReference type="ChEBI" id="CHEBI:456216"/>
        <dbReference type="EC" id="2.7.11.1"/>
    </reaction>
</comment>
<dbReference type="Gene3D" id="1.10.510.10">
    <property type="entry name" value="Transferase(Phosphotransferase) domain 1"/>
    <property type="match status" value="1"/>
</dbReference>
<dbReference type="PANTHER" id="PTHR45780:SF10">
    <property type="entry name" value="ETHANOLAMINE-PHOSPHATE CYTIDYLYLTRANSFERASE"/>
    <property type="match status" value="1"/>
</dbReference>
<evidence type="ECO:0000256" key="6">
    <source>
        <dbReference type="ARBA" id="ARBA00022729"/>
    </source>
</evidence>
<comment type="pathway">
    <text evidence="3">Lipid metabolism.</text>
</comment>
<dbReference type="Pfam" id="PF03822">
    <property type="entry name" value="NAF"/>
    <property type="match status" value="1"/>
</dbReference>
<feature type="non-terminal residue" evidence="20">
    <location>
        <position position="1061"/>
    </location>
</feature>
<keyword evidence="21" id="KW-1185">Reference proteome</keyword>
<gene>
    <name evidence="20" type="ORF">HID58_077121</name>
</gene>
<proteinExistence type="inferred from homology"/>
<feature type="domain" description="Protein kinase" evidence="18">
    <location>
        <begin position="728"/>
        <end position="1061"/>
    </location>
</feature>
<protein>
    <recommendedName>
        <fullName evidence="11">ethanolamine-phosphate cytidylyltransferase</fullName>
        <ecNumber evidence="11">2.7.7.14</ecNumber>
    </recommendedName>
    <alternativeName>
        <fullName evidence="12">CTP:phosphoethanolamine cytidylyltransferase</fullName>
    </alternativeName>
</protein>
<comment type="cofactor">
    <cofactor evidence="1">
        <name>Mn(2+)</name>
        <dbReference type="ChEBI" id="CHEBI:29035"/>
    </cofactor>
</comment>
<feature type="transmembrane region" description="Helical" evidence="17">
    <location>
        <begin position="83"/>
        <end position="107"/>
    </location>
</feature>
<dbReference type="SUPFAM" id="SSF52374">
    <property type="entry name" value="Nucleotidylyl transferase"/>
    <property type="match status" value="1"/>
</dbReference>
<keyword evidence="15" id="KW-0067">ATP-binding</keyword>
<dbReference type="EC" id="2.7.7.14" evidence="11"/>
<keyword evidence="7 17" id="KW-1133">Transmembrane helix</keyword>
<dbReference type="PROSITE" id="PS00107">
    <property type="entry name" value="PROTEIN_KINASE_ATP"/>
    <property type="match status" value="1"/>
</dbReference>
<evidence type="ECO:0000256" key="7">
    <source>
        <dbReference type="ARBA" id="ARBA00022989"/>
    </source>
</evidence>
<accession>A0ABQ7YPF4</accession>
<dbReference type="Gene3D" id="3.30.310.80">
    <property type="entry name" value="Kinase associated domain 1, KA1"/>
    <property type="match status" value="1"/>
</dbReference>
<keyword evidence="15" id="KW-0547">Nucleotide-binding</keyword>
<dbReference type="InterPro" id="IPR012946">
    <property type="entry name" value="X8"/>
</dbReference>
<dbReference type="InterPro" id="IPR004041">
    <property type="entry name" value="NAF_dom"/>
</dbReference>
<dbReference type="InterPro" id="IPR017441">
    <property type="entry name" value="Protein_kinase_ATP_BS"/>
</dbReference>
<evidence type="ECO:0000256" key="9">
    <source>
        <dbReference type="ARBA" id="ARBA00023242"/>
    </source>
</evidence>
<evidence type="ECO:0000256" key="4">
    <source>
        <dbReference type="ARBA" id="ARBA00005748"/>
    </source>
</evidence>
<dbReference type="Proteomes" id="UP000824890">
    <property type="component" value="Unassembled WGS sequence"/>
</dbReference>
<comment type="caution">
    <text evidence="20">The sequence shown here is derived from an EMBL/GenBank/DDBJ whole genome shotgun (WGS) entry which is preliminary data.</text>
</comment>
<evidence type="ECO:0000256" key="14">
    <source>
        <dbReference type="ARBA" id="ARBA00048679"/>
    </source>
</evidence>
<dbReference type="PROSITE" id="PS50011">
    <property type="entry name" value="PROTEIN_KINASE_DOM"/>
    <property type="match status" value="1"/>
</dbReference>
<feature type="binding site" evidence="15">
    <location>
        <position position="758"/>
    </location>
    <ligand>
        <name>ATP</name>
        <dbReference type="ChEBI" id="CHEBI:30616"/>
    </ligand>
</feature>
<feature type="region of interest" description="Disordered" evidence="16">
    <location>
        <begin position="550"/>
        <end position="586"/>
    </location>
</feature>
<evidence type="ECO:0000313" key="21">
    <source>
        <dbReference type="Proteomes" id="UP000824890"/>
    </source>
</evidence>
<comment type="subcellular location">
    <subcellularLocation>
        <location evidence="2">Nucleus inner membrane</location>
        <topology evidence="2">Multi-pass membrane protein</topology>
        <orientation evidence="2">Nucleoplasmic side</orientation>
    </subcellularLocation>
</comment>
<comment type="similarity">
    <text evidence="4">Belongs to the NEMP family.</text>
</comment>
<comment type="catalytic activity">
    <reaction evidence="14">
        <text>L-seryl-[protein] + ATP = O-phospho-L-seryl-[protein] + ADP + H(+)</text>
        <dbReference type="Rhea" id="RHEA:17989"/>
        <dbReference type="Rhea" id="RHEA-COMP:9863"/>
        <dbReference type="Rhea" id="RHEA-COMP:11604"/>
        <dbReference type="ChEBI" id="CHEBI:15378"/>
        <dbReference type="ChEBI" id="CHEBI:29999"/>
        <dbReference type="ChEBI" id="CHEBI:30616"/>
        <dbReference type="ChEBI" id="CHEBI:83421"/>
        <dbReference type="ChEBI" id="CHEBI:456216"/>
        <dbReference type="EC" id="2.7.11.1"/>
    </reaction>
</comment>
<dbReference type="SUPFAM" id="SSF56112">
    <property type="entry name" value="Protein kinase-like (PK-like)"/>
    <property type="match status" value="1"/>
</dbReference>
<dbReference type="SMART" id="SM00768">
    <property type="entry name" value="X8"/>
    <property type="match status" value="1"/>
</dbReference>
<evidence type="ECO:0000256" key="16">
    <source>
        <dbReference type="SAM" id="MobiDB-lite"/>
    </source>
</evidence>
<organism evidence="20 21">
    <name type="scientific">Brassica napus</name>
    <name type="common">Rape</name>
    <dbReference type="NCBI Taxonomy" id="3708"/>
    <lineage>
        <taxon>Eukaryota</taxon>
        <taxon>Viridiplantae</taxon>
        <taxon>Streptophyta</taxon>
        <taxon>Embryophyta</taxon>
        <taxon>Tracheophyta</taxon>
        <taxon>Spermatophyta</taxon>
        <taxon>Magnoliopsida</taxon>
        <taxon>eudicotyledons</taxon>
        <taxon>Gunneridae</taxon>
        <taxon>Pentapetalae</taxon>
        <taxon>rosids</taxon>
        <taxon>malvids</taxon>
        <taxon>Brassicales</taxon>
        <taxon>Brassicaceae</taxon>
        <taxon>Brassiceae</taxon>
        <taxon>Brassica</taxon>
    </lineage>
</organism>
<keyword evidence="6" id="KW-0732">Signal</keyword>
<dbReference type="Pfam" id="PF10225">
    <property type="entry name" value="NEMP"/>
    <property type="match status" value="1"/>
</dbReference>
<dbReference type="InterPro" id="IPR018451">
    <property type="entry name" value="NAF/FISL_domain"/>
</dbReference>
<evidence type="ECO:0000256" key="15">
    <source>
        <dbReference type="PROSITE-ProRule" id="PRU10141"/>
    </source>
</evidence>
<dbReference type="Gene3D" id="3.40.50.620">
    <property type="entry name" value="HUPs"/>
    <property type="match status" value="1"/>
</dbReference>
<dbReference type="Pfam" id="PF01467">
    <property type="entry name" value="CTP_transf_like"/>
    <property type="match status" value="1"/>
</dbReference>
<dbReference type="CDD" id="cd02173">
    <property type="entry name" value="ECT"/>
    <property type="match status" value="1"/>
</dbReference>
<comment type="pathway">
    <text evidence="10">Phospholipid metabolism; phosphatidylethanolamine biosynthesis; phosphatidylethanolamine from ethanolamine: step 2/3.</text>
</comment>
<sequence>MHSLVGTPVQVQKPSEMPVSLKQNMNVIETTNTLLGIIFALVAFICVLEFFVIPSQDHLSTNLRFLVSGACLLTWASTLSRSFAFYFICSHLYGLFMASFLLFYQVVKRLPKKLSSSAVFLYSTLIGLTVVSLPYIPGWFEVIRETYAITRKFRNVGELAMVINIRFFETQFGLIAINSELLLAYDGSIDIGISRVMSWFIRIWATVLIIQSSEDTRLAVGALVCVLVVSPLLRMITRLIFPDRGTLMAKLLIMRDAIRDAVGPFVWCLIIVQIYSHRLKEGFVRSYGKSVRKKMKMKMKKRLETSVTVGESHTLVSHFPTPPRIKFSSGKVYDPFVPNSYPSGSVLTVLLVVLIIEENWFKPQYHQFSSSLWEHCLGPGPDARVVYIAGAFDLFHAGHVEILRRARELGDFLLVGIHNDQTVSAKRGGHPPIMSMQERSLSVGACRYVDEVIFGAPWEVSKNTITIFGISLVVHGTVAESDNFQRKEENPYAVPISMGIFQILESPLDITTSTIMGRIVANHEAYQASCYSSYCWYTSPMSDTKSFKRNLKKEASDDEQMEKEASDDKQALRRGTDRAGSLGGGDKLFETQEKLIIVGTIHNKPKPDHKMASYVFNNNYLKNGLADEACSFNNNAALTSINPSQGTCRYHSSKRVISNGRVVDDNFNGCRTSRYEPYEPWLTGFQQLYLVGLFTNSEPRRGQLAKTSDSIILNVDGDDNKSAIFGKHDLGKLLGSGAFAKVYQAEDLHNDRESVAIKVVQKKRLKDGLTAQVKREISVMCGLRHPHIVLLSEVLDTKTKKIFVMELAKGGELFPRVSSNRFTEGLSRKYFRQLISAVRFPILVSARWRSRSNPTGCYILYVGPPAYVAPELLTKKGYDGYMVMRRRFVSSQRRLLTVSRFKHLGTLPENPNGSIHHAGVDFSGANESSEKRITVQIDDYDLEESGKKLNAFELIASSSTANLAGLFGNFVTPDHCDQFVSDESPAEIMRKVVEVARQLNLRIAKKKERAVKLKGSQGVANIVVKIRRLTDELVMKNKQRDVGLAWADELRRKLRRIINQP</sequence>
<feature type="domain" description="NAF" evidence="19">
    <location>
        <begin position="944"/>
        <end position="968"/>
    </location>
</feature>
<reference evidence="20 21" key="1">
    <citation type="submission" date="2021-05" db="EMBL/GenBank/DDBJ databases">
        <title>Genome Assembly of Synthetic Allotetraploid Brassica napus Reveals Homoeologous Exchanges between Subgenomes.</title>
        <authorList>
            <person name="Davis J.T."/>
        </authorList>
    </citation>
    <scope>NUCLEOTIDE SEQUENCE [LARGE SCALE GENOMIC DNA]</scope>
    <source>
        <strain evidence="21">cv. Da-Ae</strain>
        <tissue evidence="20">Seedling</tissue>
    </source>
</reference>
<evidence type="ECO:0000256" key="12">
    <source>
        <dbReference type="ARBA" id="ARBA00031473"/>
    </source>
</evidence>
<evidence type="ECO:0000256" key="2">
    <source>
        <dbReference type="ARBA" id="ARBA00004575"/>
    </source>
</evidence>
<keyword evidence="8 17" id="KW-0472">Membrane</keyword>
<dbReference type="CDD" id="cd12195">
    <property type="entry name" value="CIPK_C"/>
    <property type="match status" value="1"/>
</dbReference>
<evidence type="ECO:0000256" key="17">
    <source>
        <dbReference type="SAM" id="Phobius"/>
    </source>
</evidence>
<name>A0ABQ7YPF4_BRANA</name>
<evidence type="ECO:0000256" key="3">
    <source>
        <dbReference type="ARBA" id="ARBA00005189"/>
    </source>
</evidence>
<dbReference type="EMBL" id="JAGKQM010000017">
    <property type="protein sequence ID" value="KAH0870099.1"/>
    <property type="molecule type" value="Genomic_DNA"/>
</dbReference>
<dbReference type="NCBIfam" id="TIGR00125">
    <property type="entry name" value="cyt_tran_rel"/>
    <property type="match status" value="1"/>
</dbReference>
<dbReference type="InterPro" id="IPR044608">
    <property type="entry name" value="Ect1/PCYT2"/>
</dbReference>
<evidence type="ECO:0000256" key="8">
    <source>
        <dbReference type="ARBA" id="ARBA00023136"/>
    </source>
</evidence>
<evidence type="ECO:0000259" key="19">
    <source>
        <dbReference type="PROSITE" id="PS50816"/>
    </source>
</evidence>
<dbReference type="PROSITE" id="PS50816">
    <property type="entry name" value="NAF"/>
    <property type="match status" value="1"/>
</dbReference>
<dbReference type="InterPro" id="IPR004821">
    <property type="entry name" value="Cyt_trans-like"/>
</dbReference>
<dbReference type="InterPro" id="IPR011009">
    <property type="entry name" value="Kinase-like_dom_sf"/>
</dbReference>
<evidence type="ECO:0000256" key="11">
    <source>
        <dbReference type="ARBA" id="ARBA00024221"/>
    </source>
</evidence>
<feature type="transmembrane region" description="Helical" evidence="17">
    <location>
        <begin position="34"/>
        <end position="52"/>
    </location>
</feature>
<dbReference type="PANTHER" id="PTHR45780">
    <property type="entry name" value="ETHANOLAMINE-PHOSPHATE CYTIDYLYLTRANSFERASE"/>
    <property type="match status" value="1"/>
</dbReference>
<evidence type="ECO:0000256" key="13">
    <source>
        <dbReference type="ARBA" id="ARBA00047899"/>
    </source>
</evidence>